<evidence type="ECO:0000313" key="4">
    <source>
        <dbReference type="Proteomes" id="UP000193922"/>
    </source>
</evidence>
<dbReference type="InterPro" id="IPR023419">
    <property type="entry name" value="Transthyretin_CS"/>
</dbReference>
<dbReference type="PROSITE" id="PS00768">
    <property type="entry name" value="TRANSTHYRETIN_1"/>
    <property type="match status" value="1"/>
</dbReference>
<feature type="signal peptide" evidence="1">
    <location>
        <begin position="1"/>
        <end position="22"/>
    </location>
</feature>
<keyword evidence="4" id="KW-1185">Reference proteome</keyword>
<feature type="domain" description="Transthyretin/hydroxyisourate hydrolase" evidence="2">
    <location>
        <begin position="79"/>
        <end position="115"/>
    </location>
</feature>
<dbReference type="Proteomes" id="UP000193922">
    <property type="component" value="Unassembled WGS sequence"/>
</dbReference>
<proteinExistence type="predicted"/>
<dbReference type="SUPFAM" id="SSF49472">
    <property type="entry name" value="Transthyretin (synonym: prealbumin)"/>
    <property type="match status" value="1"/>
</dbReference>
<dbReference type="PANTHER" id="PTHR10395:SF7">
    <property type="entry name" value="5-HYDROXYISOURATE HYDROLASE"/>
    <property type="match status" value="1"/>
</dbReference>
<feature type="chain" id="PRO_5012982737" evidence="1">
    <location>
        <begin position="23"/>
        <end position="116"/>
    </location>
</feature>
<dbReference type="InterPro" id="IPR023416">
    <property type="entry name" value="Transthyretin/HIU_hydrolase_d"/>
</dbReference>
<dbReference type="InterPro" id="IPR023418">
    <property type="entry name" value="Thyroxine_BS"/>
</dbReference>
<name>A0A1Y1WGG7_9FUNG</name>
<dbReference type="Pfam" id="PF00576">
    <property type="entry name" value="Transthyretin"/>
    <property type="match status" value="1"/>
</dbReference>
<dbReference type="OrthoDB" id="10265230at2759"/>
<dbReference type="PANTHER" id="PTHR10395">
    <property type="entry name" value="URICASE AND TRANSTHYRETIN-RELATED"/>
    <property type="match status" value="1"/>
</dbReference>
<comment type="caution">
    <text evidence="3">The sequence shown here is derived from an EMBL/GenBank/DDBJ whole genome shotgun (WGS) entry which is preliminary data.</text>
</comment>
<evidence type="ECO:0000313" key="3">
    <source>
        <dbReference type="EMBL" id="ORX72326.1"/>
    </source>
</evidence>
<dbReference type="STRING" id="61395.A0A1Y1WGG7"/>
<dbReference type="AlphaFoldDB" id="A0A1Y1WGG7"/>
<gene>
    <name evidence="3" type="ORF">DL89DRAFT_265911</name>
</gene>
<keyword evidence="3" id="KW-0378">Hydrolase</keyword>
<organism evidence="3 4">
    <name type="scientific">Linderina pennispora</name>
    <dbReference type="NCBI Taxonomy" id="61395"/>
    <lineage>
        <taxon>Eukaryota</taxon>
        <taxon>Fungi</taxon>
        <taxon>Fungi incertae sedis</taxon>
        <taxon>Zoopagomycota</taxon>
        <taxon>Kickxellomycotina</taxon>
        <taxon>Kickxellomycetes</taxon>
        <taxon>Kickxellales</taxon>
        <taxon>Kickxellaceae</taxon>
        <taxon>Linderina</taxon>
    </lineage>
</organism>
<dbReference type="GeneID" id="63803530"/>
<dbReference type="Gene3D" id="2.60.40.180">
    <property type="entry name" value="Transthyretin/hydroxyisourate hydrolase domain"/>
    <property type="match status" value="1"/>
</dbReference>
<keyword evidence="1" id="KW-0732">Signal</keyword>
<sequence length="116" mass="12404">MKGPLAYLSAFALYTFAASVSAVSPITTHVLDAKLGLPGSGVPITLKVTAGVIARCTTDADGRCNSLLPDSYVLKRGVYTAFYPFADITFEIETPAPHYHIPLNLAPYSFTTYRGS</sequence>
<dbReference type="GO" id="GO:0006144">
    <property type="term" value="P:purine nucleobase metabolic process"/>
    <property type="evidence" value="ECO:0007669"/>
    <property type="project" value="TreeGrafter"/>
</dbReference>
<dbReference type="EMBL" id="MCFD01000003">
    <property type="protein sequence ID" value="ORX72326.1"/>
    <property type="molecule type" value="Genomic_DNA"/>
</dbReference>
<dbReference type="GO" id="GO:0016787">
    <property type="term" value="F:hydrolase activity"/>
    <property type="evidence" value="ECO:0007669"/>
    <property type="project" value="UniProtKB-KW"/>
</dbReference>
<protein>
    <submittedName>
        <fullName evidence="3">Hydroxyisourate hydrolase</fullName>
    </submittedName>
</protein>
<reference evidence="3 4" key="1">
    <citation type="submission" date="2016-07" db="EMBL/GenBank/DDBJ databases">
        <title>Pervasive Adenine N6-methylation of Active Genes in Fungi.</title>
        <authorList>
            <consortium name="DOE Joint Genome Institute"/>
            <person name="Mondo S.J."/>
            <person name="Dannebaum R.O."/>
            <person name="Kuo R.C."/>
            <person name="Labutti K."/>
            <person name="Haridas S."/>
            <person name="Kuo A."/>
            <person name="Salamov A."/>
            <person name="Ahrendt S.R."/>
            <person name="Lipzen A."/>
            <person name="Sullivan W."/>
            <person name="Andreopoulos W.B."/>
            <person name="Clum A."/>
            <person name="Lindquist E."/>
            <person name="Daum C."/>
            <person name="Ramamoorthy G.K."/>
            <person name="Gryganskyi A."/>
            <person name="Culley D."/>
            <person name="Magnuson J.K."/>
            <person name="James T.Y."/>
            <person name="O'Malley M.A."/>
            <person name="Stajich J.E."/>
            <person name="Spatafora J.W."/>
            <person name="Visel A."/>
            <person name="Grigoriev I.V."/>
        </authorList>
    </citation>
    <scope>NUCLEOTIDE SEQUENCE [LARGE SCALE GENOMIC DNA]</scope>
    <source>
        <strain evidence="3 4">ATCC 12442</strain>
    </source>
</reference>
<evidence type="ECO:0000256" key="1">
    <source>
        <dbReference type="SAM" id="SignalP"/>
    </source>
</evidence>
<accession>A0A1Y1WGG7</accession>
<dbReference type="InterPro" id="IPR036817">
    <property type="entry name" value="Transthyretin/HIU_hydrolase_sf"/>
</dbReference>
<dbReference type="RefSeq" id="XP_040745750.1">
    <property type="nucleotide sequence ID" value="XM_040886882.1"/>
</dbReference>
<evidence type="ECO:0000259" key="2">
    <source>
        <dbReference type="Pfam" id="PF00576"/>
    </source>
</evidence>
<dbReference type="PROSITE" id="PS00769">
    <property type="entry name" value="TRANSTHYRETIN_2"/>
    <property type="match status" value="1"/>
</dbReference>